<evidence type="ECO:0000313" key="2">
    <source>
        <dbReference type="Proteomes" id="UP001162162"/>
    </source>
</evidence>
<organism evidence="1 2">
    <name type="scientific">Aromia moschata</name>
    <dbReference type="NCBI Taxonomy" id="1265417"/>
    <lineage>
        <taxon>Eukaryota</taxon>
        <taxon>Metazoa</taxon>
        <taxon>Ecdysozoa</taxon>
        <taxon>Arthropoda</taxon>
        <taxon>Hexapoda</taxon>
        <taxon>Insecta</taxon>
        <taxon>Pterygota</taxon>
        <taxon>Neoptera</taxon>
        <taxon>Endopterygota</taxon>
        <taxon>Coleoptera</taxon>
        <taxon>Polyphaga</taxon>
        <taxon>Cucujiformia</taxon>
        <taxon>Chrysomeloidea</taxon>
        <taxon>Cerambycidae</taxon>
        <taxon>Cerambycinae</taxon>
        <taxon>Callichromatini</taxon>
        <taxon>Aromia</taxon>
    </lineage>
</organism>
<name>A0AAV8XVA8_9CUCU</name>
<dbReference type="EMBL" id="JAPWTK010000324">
    <property type="protein sequence ID" value="KAJ8942475.1"/>
    <property type="molecule type" value="Genomic_DNA"/>
</dbReference>
<dbReference type="Proteomes" id="UP001162162">
    <property type="component" value="Unassembled WGS sequence"/>
</dbReference>
<protein>
    <submittedName>
        <fullName evidence="1">Uncharacterized protein</fullName>
    </submittedName>
</protein>
<accession>A0AAV8XVA8</accession>
<gene>
    <name evidence="1" type="ORF">NQ318_017769</name>
</gene>
<dbReference type="AlphaFoldDB" id="A0AAV8XVA8"/>
<proteinExistence type="predicted"/>
<comment type="caution">
    <text evidence="1">The sequence shown here is derived from an EMBL/GenBank/DDBJ whole genome shotgun (WGS) entry which is preliminary data.</text>
</comment>
<keyword evidence="2" id="KW-1185">Reference proteome</keyword>
<sequence>MTPRHCPYHSLKMNAYVELSDDSHQDKAGKNFRMKEQLIHSNPLNSPNPCTIASLKSRNLVSLKSRS</sequence>
<evidence type="ECO:0000313" key="1">
    <source>
        <dbReference type="EMBL" id="KAJ8942475.1"/>
    </source>
</evidence>
<reference evidence="1" key="1">
    <citation type="journal article" date="2023" name="Insect Mol. Biol.">
        <title>Genome sequencing provides insights into the evolution of gene families encoding plant cell wall-degrading enzymes in longhorned beetles.</title>
        <authorList>
            <person name="Shin N.R."/>
            <person name="Okamura Y."/>
            <person name="Kirsch R."/>
            <person name="Pauchet Y."/>
        </authorList>
    </citation>
    <scope>NUCLEOTIDE SEQUENCE</scope>
    <source>
        <strain evidence="1">AMC_N1</strain>
    </source>
</reference>